<keyword evidence="2" id="KW-1185">Reference proteome</keyword>
<dbReference type="EMBL" id="BLXT01004484">
    <property type="protein sequence ID" value="GFO13275.1"/>
    <property type="molecule type" value="Genomic_DNA"/>
</dbReference>
<comment type="caution">
    <text evidence="1">The sequence shown here is derived from an EMBL/GenBank/DDBJ whole genome shotgun (WGS) entry which is preliminary data.</text>
</comment>
<evidence type="ECO:0000313" key="1">
    <source>
        <dbReference type="EMBL" id="GFO13275.1"/>
    </source>
</evidence>
<sequence>MLSRAGAGDIPPTPEKSHVANNTLQLVIIADFEWLYEMQCRQNCYFWNATSNRFKVSVEKANDSGLVRPHRMNQCIKVTMRKVMAIGYLPIPLMRNNFRAIEQSRRTTSLLCTIFSTALATHISSPMLPFFQLRGNWNVHNWNLAQTREPTTMRKLKTITMHCEIRHPSLWVFIRVLNKDQQAEVENSMTAAKMGDDPSQ</sequence>
<dbReference type="AlphaFoldDB" id="A0AAV4B2I2"/>
<name>A0AAV4B2I2_9GAST</name>
<reference evidence="1 2" key="1">
    <citation type="journal article" date="2021" name="Elife">
        <title>Chloroplast acquisition without the gene transfer in kleptoplastic sea slugs, Plakobranchus ocellatus.</title>
        <authorList>
            <person name="Maeda T."/>
            <person name="Takahashi S."/>
            <person name="Yoshida T."/>
            <person name="Shimamura S."/>
            <person name="Takaki Y."/>
            <person name="Nagai Y."/>
            <person name="Toyoda A."/>
            <person name="Suzuki Y."/>
            <person name="Arimoto A."/>
            <person name="Ishii H."/>
            <person name="Satoh N."/>
            <person name="Nishiyama T."/>
            <person name="Hasebe M."/>
            <person name="Maruyama T."/>
            <person name="Minagawa J."/>
            <person name="Obokata J."/>
            <person name="Shigenobu S."/>
        </authorList>
    </citation>
    <scope>NUCLEOTIDE SEQUENCE [LARGE SCALE GENOMIC DNA]</scope>
</reference>
<gene>
    <name evidence="1" type="ORF">PoB_003978000</name>
</gene>
<evidence type="ECO:0000313" key="2">
    <source>
        <dbReference type="Proteomes" id="UP000735302"/>
    </source>
</evidence>
<proteinExistence type="predicted"/>
<organism evidence="1 2">
    <name type="scientific">Plakobranchus ocellatus</name>
    <dbReference type="NCBI Taxonomy" id="259542"/>
    <lineage>
        <taxon>Eukaryota</taxon>
        <taxon>Metazoa</taxon>
        <taxon>Spiralia</taxon>
        <taxon>Lophotrochozoa</taxon>
        <taxon>Mollusca</taxon>
        <taxon>Gastropoda</taxon>
        <taxon>Heterobranchia</taxon>
        <taxon>Euthyneura</taxon>
        <taxon>Panpulmonata</taxon>
        <taxon>Sacoglossa</taxon>
        <taxon>Placobranchoidea</taxon>
        <taxon>Plakobranchidae</taxon>
        <taxon>Plakobranchus</taxon>
    </lineage>
</organism>
<accession>A0AAV4B2I2</accession>
<dbReference type="Proteomes" id="UP000735302">
    <property type="component" value="Unassembled WGS sequence"/>
</dbReference>
<protein>
    <submittedName>
        <fullName evidence="1">Uncharacterized protein</fullName>
    </submittedName>
</protein>